<dbReference type="PRINTS" id="PR00412">
    <property type="entry name" value="EPOXHYDRLASE"/>
</dbReference>
<gene>
    <name evidence="2" type="ORF">AWB69_03143</name>
</gene>
<feature type="domain" description="AB hydrolase-1" evidence="1">
    <location>
        <begin position="40"/>
        <end position="281"/>
    </location>
</feature>
<dbReference type="OrthoDB" id="5380819at2"/>
<accession>A0A158GR08</accession>
<sequence length="298" mass="31830">MTRHSAQTSPQHRTSLVRFAGKGGLALAADVGGDPNGIPVILLPGAGQTRYAWRHVAMRLIAQGCHVISLDLRGHGDSAWAADADYSIGAFVDDLLAVLATQRDPQILIGASIGGIASLLAVQRQVLPAVRGLVLVDVVPTMQREGLDRIRGFMTAGATGFATVDEVADAVALYLPHRPRPKSSASLAKNLRRGPDGRWYWHWDPAFHAGSQQRAEEGMFAQMERAAASISVPTLLISGSLSEVVDTEGATRLLNLIPHCQWVNVQNAAHMVAGDQNDVFNSAIADFVTQVPKQAADK</sequence>
<dbReference type="PANTHER" id="PTHR43194:SF2">
    <property type="entry name" value="PEROXISOMAL MEMBRANE PROTEIN LPX1"/>
    <property type="match status" value="1"/>
</dbReference>
<dbReference type="Pfam" id="PF12697">
    <property type="entry name" value="Abhydrolase_6"/>
    <property type="match status" value="1"/>
</dbReference>
<dbReference type="RefSeq" id="WP_062086065.1">
    <property type="nucleotide sequence ID" value="NZ_FCOK02000018.1"/>
</dbReference>
<organism evidence="2 3">
    <name type="scientific">Caballeronia udeis</name>
    <dbReference type="NCBI Taxonomy" id="1232866"/>
    <lineage>
        <taxon>Bacteria</taxon>
        <taxon>Pseudomonadati</taxon>
        <taxon>Pseudomonadota</taxon>
        <taxon>Betaproteobacteria</taxon>
        <taxon>Burkholderiales</taxon>
        <taxon>Burkholderiaceae</taxon>
        <taxon>Caballeronia</taxon>
    </lineage>
</organism>
<proteinExistence type="predicted"/>
<dbReference type="InterPro" id="IPR029058">
    <property type="entry name" value="AB_hydrolase_fold"/>
</dbReference>
<protein>
    <submittedName>
        <fullName evidence="2">Alpha/beta hydrolase fold protein</fullName>
    </submittedName>
</protein>
<dbReference type="InterPro" id="IPR000073">
    <property type="entry name" value="AB_hydrolase_1"/>
</dbReference>
<name>A0A158GR08_9BURK</name>
<dbReference type="GO" id="GO:0016787">
    <property type="term" value="F:hydrolase activity"/>
    <property type="evidence" value="ECO:0007669"/>
    <property type="project" value="UniProtKB-KW"/>
</dbReference>
<dbReference type="EMBL" id="FCOK02000018">
    <property type="protein sequence ID" value="SAL34363.1"/>
    <property type="molecule type" value="Genomic_DNA"/>
</dbReference>
<reference evidence="2 3" key="1">
    <citation type="submission" date="2016-01" db="EMBL/GenBank/DDBJ databases">
        <authorList>
            <person name="Oliw E.H."/>
        </authorList>
    </citation>
    <scope>NUCLEOTIDE SEQUENCE [LARGE SCALE GENOMIC DNA]</scope>
    <source>
        <strain evidence="2">LMG 27134</strain>
    </source>
</reference>
<dbReference type="Proteomes" id="UP000054683">
    <property type="component" value="Unassembled WGS sequence"/>
</dbReference>
<dbReference type="PANTHER" id="PTHR43194">
    <property type="entry name" value="HYDROLASE ALPHA/BETA FOLD FAMILY"/>
    <property type="match status" value="1"/>
</dbReference>
<evidence type="ECO:0000313" key="3">
    <source>
        <dbReference type="Proteomes" id="UP000054683"/>
    </source>
</evidence>
<dbReference type="InterPro" id="IPR050228">
    <property type="entry name" value="Carboxylesterase_BioH"/>
</dbReference>
<evidence type="ECO:0000259" key="1">
    <source>
        <dbReference type="Pfam" id="PF12697"/>
    </source>
</evidence>
<dbReference type="SUPFAM" id="SSF53474">
    <property type="entry name" value="alpha/beta-Hydrolases"/>
    <property type="match status" value="1"/>
</dbReference>
<dbReference type="InterPro" id="IPR000639">
    <property type="entry name" value="Epox_hydrolase-like"/>
</dbReference>
<dbReference type="AlphaFoldDB" id="A0A158GR08"/>
<dbReference type="Gene3D" id="3.40.50.1820">
    <property type="entry name" value="alpha/beta hydrolase"/>
    <property type="match status" value="1"/>
</dbReference>
<keyword evidence="2" id="KW-0378">Hydrolase</keyword>
<evidence type="ECO:0000313" key="2">
    <source>
        <dbReference type="EMBL" id="SAL34363.1"/>
    </source>
</evidence>